<reference evidence="2" key="1">
    <citation type="journal article" date="2019" name="Int. J. Syst. Evol. Microbiol.">
        <title>The Global Catalogue of Microorganisms (GCM) 10K type strain sequencing project: providing services to taxonomists for standard genome sequencing and annotation.</title>
        <authorList>
            <consortium name="The Broad Institute Genomics Platform"/>
            <consortium name="The Broad Institute Genome Sequencing Center for Infectious Disease"/>
            <person name="Wu L."/>
            <person name="Ma J."/>
        </authorList>
    </citation>
    <scope>NUCLEOTIDE SEQUENCE [LARGE SCALE GENOMIC DNA]</scope>
    <source>
        <strain evidence="2">CGMCC 4.7643</strain>
    </source>
</reference>
<dbReference type="Gene3D" id="3.40.109.10">
    <property type="entry name" value="NADH Oxidase"/>
    <property type="match status" value="1"/>
</dbReference>
<dbReference type="PANTHER" id="PTHR23026">
    <property type="entry name" value="NADPH NITROREDUCTASE"/>
    <property type="match status" value="1"/>
</dbReference>
<dbReference type="PANTHER" id="PTHR23026:SF123">
    <property type="entry name" value="NAD(P)H NITROREDUCTASE RV3131-RELATED"/>
    <property type="match status" value="1"/>
</dbReference>
<name>A0ABW5GPG1_9PSEU</name>
<keyword evidence="2" id="KW-1185">Reference proteome</keyword>
<dbReference type="SUPFAM" id="SSF55469">
    <property type="entry name" value="FMN-dependent nitroreductase-like"/>
    <property type="match status" value="1"/>
</dbReference>
<sequence length="330" mass="35712">MKPATSIVVGEALAAAVMAPSPHNTQPWRFAVDGTRIEVRLDRDRVLTVADPEAHQARMACGAAVLNLAVSLRCQGFEPRIRLLPDAGEPDLLALVTHDGNHRVSAEDRVLAEAIFRRQTHRRPFLDQAVPTRVRALLTSAASHEGAALRVLDTEYTQVTTLVRRAEFVQANDDAFRAESARWTRRQLASPDGVPAAAAGPRPDHEGVIALRESHLDPGLPERLYERQPLLAVVLTRDAGAAADLRAGQAMQRVLLAATSSHVAASFLSQPFEVASTLARLTELFHPLGHPHTLLRLGYGYSAVARTGRRPVQEVLGPGAGDSGAERKAR</sequence>
<dbReference type="RefSeq" id="WP_345409002.1">
    <property type="nucleotide sequence ID" value="NZ_BAABHG010000034.1"/>
</dbReference>
<evidence type="ECO:0000313" key="1">
    <source>
        <dbReference type="EMBL" id="MFD2462715.1"/>
    </source>
</evidence>
<accession>A0ABW5GPG1</accession>
<proteinExistence type="predicted"/>
<organism evidence="1 2">
    <name type="scientific">Amycolatopsis samaneae</name>
    <dbReference type="NCBI Taxonomy" id="664691"/>
    <lineage>
        <taxon>Bacteria</taxon>
        <taxon>Bacillati</taxon>
        <taxon>Actinomycetota</taxon>
        <taxon>Actinomycetes</taxon>
        <taxon>Pseudonocardiales</taxon>
        <taxon>Pseudonocardiaceae</taxon>
        <taxon>Amycolatopsis</taxon>
    </lineage>
</organism>
<dbReference type="Proteomes" id="UP001597419">
    <property type="component" value="Unassembled WGS sequence"/>
</dbReference>
<dbReference type="NCBIfam" id="NF047509">
    <property type="entry name" value="Rv3131_FMN_oxido"/>
    <property type="match status" value="1"/>
</dbReference>
<dbReference type="EMBL" id="JBHUKU010000018">
    <property type="protein sequence ID" value="MFD2462715.1"/>
    <property type="molecule type" value="Genomic_DNA"/>
</dbReference>
<protein>
    <submittedName>
        <fullName evidence="1">Acg family FMN-binding oxidoreductase</fullName>
    </submittedName>
</protein>
<dbReference type="InterPro" id="IPR050627">
    <property type="entry name" value="Nitroreductase/BluB"/>
</dbReference>
<dbReference type="InterPro" id="IPR000415">
    <property type="entry name" value="Nitroreductase-like"/>
</dbReference>
<evidence type="ECO:0000313" key="2">
    <source>
        <dbReference type="Proteomes" id="UP001597419"/>
    </source>
</evidence>
<gene>
    <name evidence="1" type="ORF">ACFSYJ_29180</name>
</gene>
<comment type="caution">
    <text evidence="1">The sequence shown here is derived from an EMBL/GenBank/DDBJ whole genome shotgun (WGS) entry which is preliminary data.</text>
</comment>